<accession>A0A1E7XY82</accession>
<gene>
    <name evidence="1" type="ORF">BBK15_08980</name>
</gene>
<dbReference type="Proteomes" id="UP000175684">
    <property type="component" value="Unassembled WGS sequence"/>
</dbReference>
<sequence length="87" mass="10034">MADSNIEYAIRRIADQAYLWDDDLDGRYVSWEDDEDNASWLDTEALALGLAEMDGVAHEGADGPVLDEGYEVVSRQWRYEEDWTEED</sequence>
<evidence type="ECO:0000313" key="2">
    <source>
        <dbReference type="Proteomes" id="UP000175684"/>
    </source>
</evidence>
<protein>
    <submittedName>
        <fullName evidence="1">Uncharacterized protein</fullName>
    </submittedName>
</protein>
<dbReference type="RefSeq" id="WP_070122912.1">
    <property type="nucleotide sequence ID" value="NZ_JAQDGO010000004.1"/>
</dbReference>
<evidence type="ECO:0000313" key="1">
    <source>
        <dbReference type="EMBL" id="OFA33769.1"/>
    </source>
</evidence>
<comment type="caution">
    <text evidence="1">The sequence shown here is derived from an EMBL/GenBank/DDBJ whole genome shotgun (WGS) entry which is preliminary data.</text>
</comment>
<proteinExistence type="predicted"/>
<dbReference type="AlphaFoldDB" id="A0A1E7XY82"/>
<name>A0A1E7XY82_BIFAD</name>
<dbReference type="EMBL" id="MAXD01000011">
    <property type="protein sequence ID" value="OFA33769.1"/>
    <property type="molecule type" value="Genomic_DNA"/>
</dbReference>
<reference evidence="1 2" key="1">
    <citation type="submission" date="2016-07" db="EMBL/GenBank/DDBJ databases">
        <title>Draft Genome Sequence of Bifidobacterium adolescentis strain Km 4.</title>
        <authorList>
            <person name="Danilenko V.N."/>
        </authorList>
    </citation>
    <scope>NUCLEOTIDE SEQUENCE [LARGE SCALE GENOMIC DNA]</scope>
    <source>
        <strain evidence="1 2">Km 4</strain>
    </source>
</reference>
<organism evidence="1 2">
    <name type="scientific">Bifidobacterium adolescentis</name>
    <dbReference type="NCBI Taxonomy" id="1680"/>
    <lineage>
        <taxon>Bacteria</taxon>
        <taxon>Bacillati</taxon>
        <taxon>Actinomycetota</taxon>
        <taxon>Actinomycetes</taxon>
        <taxon>Bifidobacteriales</taxon>
        <taxon>Bifidobacteriaceae</taxon>
        <taxon>Bifidobacterium</taxon>
    </lineage>
</organism>
<dbReference type="OrthoDB" id="9861036at2"/>